<organism evidence="7 8">
    <name type="scientific">Rhodococcus sovatensis</name>
    <dbReference type="NCBI Taxonomy" id="1805840"/>
    <lineage>
        <taxon>Bacteria</taxon>
        <taxon>Bacillati</taxon>
        <taxon>Actinomycetota</taxon>
        <taxon>Actinomycetes</taxon>
        <taxon>Mycobacteriales</taxon>
        <taxon>Nocardiaceae</taxon>
        <taxon>Rhodococcus</taxon>
    </lineage>
</organism>
<dbReference type="InterPro" id="IPR036188">
    <property type="entry name" value="FAD/NAD-bd_sf"/>
</dbReference>
<sequence>MTIVIVGAGLAGLRSAQELRKLGYDGELVLVGDETHLPYDRPPLSKEVIRGEREDTTLEPRGYFDEHRIELRLGSAATALDPVNRVLELADGTRIDYDRLVVATGLRPRQLPSVPERPGVHVLRSRDDADALRRAAISSTHAVVIGAGFIGCELAAGFRHLGVAVTLVEPQSTPLASVLGEDVGALVGRMHIAEGVDLRTGVGVDTICGAERVTHVLLTDGTEIEADTVVVGVGSTPVVDWLDGSGIEIGNGVLADATGRTSDPHVWAVGDVAGWTVDGTVRRVEHWSNVADQVKVMGPALLGIEPGATRAVVPYFWSDQYELKIQALGSPSPDDTVEIIEDDGRKFLAYYVRDGILTAVVGAGKAGAVMKMRAKIGQPT</sequence>
<dbReference type="PANTHER" id="PTHR43557:SF2">
    <property type="entry name" value="RIESKE DOMAIN-CONTAINING PROTEIN-RELATED"/>
    <property type="match status" value="1"/>
</dbReference>
<evidence type="ECO:0000313" key="7">
    <source>
        <dbReference type="EMBL" id="WXG66849.1"/>
    </source>
</evidence>
<reference evidence="7 8" key="1">
    <citation type="submission" date="2024-03" db="EMBL/GenBank/DDBJ databases">
        <title>Natural products discovery in diverse microorganisms through a two-stage MS feature dereplication strategy.</title>
        <authorList>
            <person name="Zhang R."/>
        </authorList>
    </citation>
    <scope>NUCLEOTIDE SEQUENCE [LARGE SCALE GENOMIC DNA]</scope>
    <source>
        <strain evidence="7 8">18930</strain>
    </source>
</reference>
<gene>
    <name evidence="7" type="ORF">WDS16_16395</name>
</gene>
<dbReference type="PRINTS" id="PR00368">
    <property type="entry name" value="FADPNR"/>
</dbReference>
<accession>A0ABZ2PD75</accession>
<dbReference type="Gene3D" id="3.30.390.30">
    <property type="match status" value="1"/>
</dbReference>
<evidence type="ECO:0000259" key="5">
    <source>
        <dbReference type="Pfam" id="PF07992"/>
    </source>
</evidence>
<dbReference type="Gene3D" id="3.50.50.60">
    <property type="entry name" value="FAD/NAD(P)-binding domain"/>
    <property type="match status" value="2"/>
</dbReference>
<dbReference type="SUPFAM" id="SSF51905">
    <property type="entry name" value="FAD/NAD(P)-binding domain"/>
    <property type="match status" value="2"/>
</dbReference>
<keyword evidence="8" id="KW-1185">Reference proteome</keyword>
<dbReference type="InterPro" id="IPR016156">
    <property type="entry name" value="FAD/NAD-linked_Rdtase_dimer_sf"/>
</dbReference>
<dbReference type="Pfam" id="PF14759">
    <property type="entry name" value="Reductase_C"/>
    <property type="match status" value="1"/>
</dbReference>
<dbReference type="Proteomes" id="UP001432000">
    <property type="component" value="Chromosome"/>
</dbReference>
<dbReference type="Pfam" id="PF07992">
    <property type="entry name" value="Pyr_redox_2"/>
    <property type="match status" value="1"/>
</dbReference>
<dbReference type="SUPFAM" id="SSF55424">
    <property type="entry name" value="FAD/NAD-linked reductases, dimerisation (C-terminal) domain"/>
    <property type="match status" value="1"/>
</dbReference>
<evidence type="ECO:0000259" key="6">
    <source>
        <dbReference type="Pfam" id="PF14759"/>
    </source>
</evidence>
<dbReference type="InterPro" id="IPR050446">
    <property type="entry name" value="FAD-oxidoreductase/Apoptosis"/>
</dbReference>
<dbReference type="EMBL" id="CP147846">
    <property type="protein sequence ID" value="WXG66849.1"/>
    <property type="molecule type" value="Genomic_DNA"/>
</dbReference>
<dbReference type="RefSeq" id="WP_338886289.1">
    <property type="nucleotide sequence ID" value="NZ_CP147846.1"/>
</dbReference>
<keyword evidence="4" id="KW-0560">Oxidoreductase</keyword>
<dbReference type="InterPro" id="IPR028202">
    <property type="entry name" value="Reductase_C"/>
</dbReference>
<dbReference type="PANTHER" id="PTHR43557">
    <property type="entry name" value="APOPTOSIS-INDUCING FACTOR 1"/>
    <property type="match status" value="1"/>
</dbReference>
<evidence type="ECO:0000256" key="3">
    <source>
        <dbReference type="ARBA" id="ARBA00022827"/>
    </source>
</evidence>
<keyword evidence="2" id="KW-0285">Flavoprotein</keyword>
<feature type="domain" description="Reductase C-terminal" evidence="6">
    <location>
        <begin position="315"/>
        <end position="377"/>
    </location>
</feature>
<dbReference type="InterPro" id="IPR023753">
    <property type="entry name" value="FAD/NAD-binding_dom"/>
</dbReference>
<evidence type="ECO:0000256" key="2">
    <source>
        <dbReference type="ARBA" id="ARBA00022630"/>
    </source>
</evidence>
<keyword evidence="3" id="KW-0274">FAD</keyword>
<proteinExistence type="predicted"/>
<protein>
    <submittedName>
        <fullName evidence="7">FAD-dependent oxidoreductase</fullName>
    </submittedName>
</protein>
<comment type="cofactor">
    <cofactor evidence="1">
        <name>FAD</name>
        <dbReference type="ChEBI" id="CHEBI:57692"/>
    </cofactor>
</comment>
<evidence type="ECO:0000256" key="1">
    <source>
        <dbReference type="ARBA" id="ARBA00001974"/>
    </source>
</evidence>
<evidence type="ECO:0000313" key="8">
    <source>
        <dbReference type="Proteomes" id="UP001432000"/>
    </source>
</evidence>
<dbReference type="PRINTS" id="PR00411">
    <property type="entry name" value="PNDRDTASEI"/>
</dbReference>
<name>A0ABZ2PD75_9NOCA</name>
<evidence type="ECO:0000256" key="4">
    <source>
        <dbReference type="ARBA" id="ARBA00023002"/>
    </source>
</evidence>
<feature type="domain" description="FAD/NAD(P)-binding" evidence="5">
    <location>
        <begin position="2"/>
        <end position="289"/>
    </location>
</feature>